<evidence type="ECO:0000313" key="2">
    <source>
        <dbReference type="Proteomes" id="UP000239757"/>
    </source>
</evidence>
<sequence>MASFTENRLTKVQQAIANALELVKDIKGRTDGLEIGSGESYGKPTGELKRELQGAFNKTIVEAKRNEIVKLKGELTRLKTMEGVLGTPVHHWNILELKKFKGSRDTNDLNNFLRGMEVSTMRSHRGWCHSIVLRGLDQDNASGYGLPQVKPWRDQQRWDQEVAFHQAKR</sequence>
<gene>
    <name evidence="1" type="ORF">GOBAR_AA12187</name>
</gene>
<organism evidence="1 2">
    <name type="scientific">Gossypium barbadense</name>
    <name type="common">Sea Island cotton</name>
    <name type="synonym">Hibiscus barbadensis</name>
    <dbReference type="NCBI Taxonomy" id="3634"/>
    <lineage>
        <taxon>Eukaryota</taxon>
        <taxon>Viridiplantae</taxon>
        <taxon>Streptophyta</taxon>
        <taxon>Embryophyta</taxon>
        <taxon>Tracheophyta</taxon>
        <taxon>Spermatophyta</taxon>
        <taxon>Magnoliopsida</taxon>
        <taxon>eudicotyledons</taxon>
        <taxon>Gunneridae</taxon>
        <taxon>Pentapetalae</taxon>
        <taxon>rosids</taxon>
        <taxon>malvids</taxon>
        <taxon>Malvales</taxon>
        <taxon>Malvaceae</taxon>
        <taxon>Malvoideae</taxon>
        <taxon>Gossypium</taxon>
    </lineage>
</organism>
<dbReference type="Proteomes" id="UP000239757">
    <property type="component" value="Unassembled WGS sequence"/>
</dbReference>
<accession>A0A2P5XYM9</accession>
<protein>
    <submittedName>
        <fullName evidence="1">Uncharacterized protein</fullName>
    </submittedName>
</protein>
<evidence type="ECO:0000313" key="1">
    <source>
        <dbReference type="EMBL" id="PPS08453.1"/>
    </source>
</evidence>
<reference evidence="1 2" key="1">
    <citation type="submission" date="2015-01" db="EMBL/GenBank/DDBJ databases">
        <title>Genome of allotetraploid Gossypium barbadense reveals genomic plasticity and fiber elongation in cotton evolution.</title>
        <authorList>
            <person name="Chen X."/>
            <person name="Liu X."/>
            <person name="Zhao B."/>
            <person name="Zheng H."/>
            <person name="Hu Y."/>
            <person name="Lu G."/>
            <person name="Yang C."/>
            <person name="Chen J."/>
            <person name="Shan C."/>
            <person name="Zhang L."/>
            <person name="Zhou Y."/>
            <person name="Wang L."/>
            <person name="Guo W."/>
            <person name="Bai Y."/>
            <person name="Ruan J."/>
            <person name="Shangguan X."/>
            <person name="Mao Y."/>
            <person name="Jiang J."/>
            <person name="Zhu Y."/>
            <person name="Lei J."/>
            <person name="Kang H."/>
            <person name="Chen S."/>
            <person name="He X."/>
            <person name="Wang R."/>
            <person name="Wang Y."/>
            <person name="Chen J."/>
            <person name="Wang L."/>
            <person name="Yu S."/>
            <person name="Wang B."/>
            <person name="Wei J."/>
            <person name="Song S."/>
            <person name="Lu X."/>
            <person name="Gao Z."/>
            <person name="Gu W."/>
            <person name="Deng X."/>
            <person name="Ma D."/>
            <person name="Wang S."/>
            <person name="Liang W."/>
            <person name="Fang L."/>
            <person name="Cai C."/>
            <person name="Zhu X."/>
            <person name="Zhou B."/>
            <person name="Zhang Y."/>
            <person name="Chen Z."/>
            <person name="Xu S."/>
            <person name="Zhu R."/>
            <person name="Wang S."/>
            <person name="Zhang T."/>
            <person name="Zhao G."/>
        </authorList>
    </citation>
    <scope>NUCLEOTIDE SEQUENCE [LARGE SCALE GENOMIC DNA]</scope>
    <source>
        <strain evidence="2">cv. Xinhai21</strain>
        <tissue evidence="1">Leaf</tissue>
    </source>
</reference>
<dbReference type="AlphaFoldDB" id="A0A2P5XYM9"/>
<proteinExistence type="predicted"/>
<name>A0A2P5XYM9_GOSBA</name>
<dbReference type="EMBL" id="KZ663999">
    <property type="protein sequence ID" value="PPS08453.1"/>
    <property type="molecule type" value="Genomic_DNA"/>
</dbReference>